<accession>W9S4X3</accession>
<protein>
    <submittedName>
        <fullName evidence="2">Uncharacterized protein</fullName>
    </submittedName>
</protein>
<feature type="transmembrane region" description="Helical" evidence="1">
    <location>
        <begin position="60"/>
        <end position="85"/>
    </location>
</feature>
<evidence type="ECO:0000313" key="3">
    <source>
        <dbReference type="Proteomes" id="UP000030645"/>
    </source>
</evidence>
<dbReference type="Proteomes" id="UP000030645">
    <property type="component" value="Unassembled WGS sequence"/>
</dbReference>
<name>W9S4X3_9ROSA</name>
<keyword evidence="3" id="KW-1185">Reference proteome</keyword>
<sequence>MARKISLTSLTNTRSHCLTPEDIEIFKFNPTKDIAVSGDLIKHFFDYVKLRPNQCNSNTFRILSGVCALNAIFVPAFVPSMLFFLTSN</sequence>
<keyword evidence="1" id="KW-0812">Transmembrane</keyword>
<organism evidence="2 3">
    <name type="scientific">Morus notabilis</name>
    <dbReference type="NCBI Taxonomy" id="981085"/>
    <lineage>
        <taxon>Eukaryota</taxon>
        <taxon>Viridiplantae</taxon>
        <taxon>Streptophyta</taxon>
        <taxon>Embryophyta</taxon>
        <taxon>Tracheophyta</taxon>
        <taxon>Spermatophyta</taxon>
        <taxon>Magnoliopsida</taxon>
        <taxon>eudicotyledons</taxon>
        <taxon>Gunneridae</taxon>
        <taxon>Pentapetalae</taxon>
        <taxon>rosids</taxon>
        <taxon>fabids</taxon>
        <taxon>Rosales</taxon>
        <taxon>Moraceae</taxon>
        <taxon>Moreae</taxon>
        <taxon>Morus</taxon>
    </lineage>
</organism>
<evidence type="ECO:0000256" key="1">
    <source>
        <dbReference type="SAM" id="Phobius"/>
    </source>
</evidence>
<gene>
    <name evidence="2" type="ORF">L484_016195</name>
</gene>
<keyword evidence="1" id="KW-1133">Transmembrane helix</keyword>
<proteinExistence type="predicted"/>
<reference evidence="3" key="1">
    <citation type="submission" date="2013-01" db="EMBL/GenBank/DDBJ databases">
        <title>Draft Genome Sequence of a Mulberry Tree, Morus notabilis C.K. Schneid.</title>
        <authorList>
            <person name="He N."/>
            <person name="Zhao S."/>
        </authorList>
    </citation>
    <scope>NUCLEOTIDE SEQUENCE</scope>
</reference>
<keyword evidence="1" id="KW-0472">Membrane</keyword>
<evidence type="ECO:0000313" key="2">
    <source>
        <dbReference type="EMBL" id="EXC16092.1"/>
    </source>
</evidence>
<dbReference type="EMBL" id="KE345788">
    <property type="protein sequence ID" value="EXC16092.1"/>
    <property type="molecule type" value="Genomic_DNA"/>
</dbReference>
<dbReference type="AlphaFoldDB" id="W9S4X3"/>